<name>A0A0C3ERQ2_PILCF</name>
<dbReference type="STRING" id="765440.A0A0C3ERQ2"/>
<accession>A0A0C3ERQ2</accession>
<dbReference type="EMBL" id="KN833049">
    <property type="protein sequence ID" value="KIM75240.1"/>
    <property type="molecule type" value="Genomic_DNA"/>
</dbReference>
<evidence type="ECO:0000313" key="2">
    <source>
        <dbReference type="EMBL" id="KIM75240.1"/>
    </source>
</evidence>
<sequence>MSGPFVLLQFGSDPFSTKLEDLEGRAAFTISRVEDTPNIVTKLTREAEWAQQHPDIMGPSNSFFYFGPSKTPGYLVYGNLPSQAMSESLRQKKEASSRSRYFKSQSGKECKWKPTPRRMECLCGRSTIAVWELGEPEDIFNARLTIKPAGLPIVTEIVTTLTLLRMAQALNW</sequence>
<protein>
    <recommendedName>
        <fullName evidence="1">DUF6593 domain-containing protein</fullName>
    </recommendedName>
</protein>
<evidence type="ECO:0000259" key="1">
    <source>
        <dbReference type="Pfam" id="PF20236"/>
    </source>
</evidence>
<dbReference type="AlphaFoldDB" id="A0A0C3ERQ2"/>
<dbReference type="Pfam" id="PF20236">
    <property type="entry name" value="DUF6593"/>
    <property type="match status" value="1"/>
</dbReference>
<proteinExistence type="predicted"/>
<dbReference type="Proteomes" id="UP000054166">
    <property type="component" value="Unassembled WGS sequence"/>
</dbReference>
<reference evidence="3" key="2">
    <citation type="submission" date="2015-01" db="EMBL/GenBank/DDBJ databases">
        <title>Evolutionary Origins and Diversification of the Mycorrhizal Mutualists.</title>
        <authorList>
            <consortium name="DOE Joint Genome Institute"/>
            <consortium name="Mycorrhizal Genomics Consortium"/>
            <person name="Kohler A."/>
            <person name="Kuo A."/>
            <person name="Nagy L.G."/>
            <person name="Floudas D."/>
            <person name="Copeland A."/>
            <person name="Barry K.W."/>
            <person name="Cichocki N."/>
            <person name="Veneault-Fourrey C."/>
            <person name="LaButti K."/>
            <person name="Lindquist E.A."/>
            <person name="Lipzen A."/>
            <person name="Lundell T."/>
            <person name="Morin E."/>
            <person name="Murat C."/>
            <person name="Riley R."/>
            <person name="Ohm R."/>
            <person name="Sun H."/>
            <person name="Tunlid A."/>
            <person name="Henrissat B."/>
            <person name="Grigoriev I.V."/>
            <person name="Hibbett D.S."/>
            <person name="Martin F."/>
        </authorList>
    </citation>
    <scope>NUCLEOTIDE SEQUENCE [LARGE SCALE GENOMIC DNA]</scope>
    <source>
        <strain evidence="3">F 1598</strain>
    </source>
</reference>
<gene>
    <name evidence="2" type="ORF">PILCRDRAFT_683596</name>
</gene>
<dbReference type="InterPro" id="IPR046528">
    <property type="entry name" value="DUF6593"/>
</dbReference>
<dbReference type="HOGENOM" id="CLU_132776_0_0_1"/>
<evidence type="ECO:0000313" key="3">
    <source>
        <dbReference type="Proteomes" id="UP000054166"/>
    </source>
</evidence>
<keyword evidence="3" id="KW-1185">Reference proteome</keyword>
<reference evidence="2 3" key="1">
    <citation type="submission" date="2014-04" db="EMBL/GenBank/DDBJ databases">
        <authorList>
            <consortium name="DOE Joint Genome Institute"/>
            <person name="Kuo A."/>
            <person name="Tarkka M."/>
            <person name="Buscot F."/>
            <person name="Kohler A."/>
            <person name="Nagy L.G."/>
            <person name="Floudas D."/>
            <person name="Copeland A."/>
            <person name="Barry K.W."/>
            <person name="Cichocki N."/>
            <person name="Veneault-Fourrey C."/>
            <person name="LaButti K."/>
            <person name="Lindquist E.A."/>
            <person name="Lipzen A."/>
            <person name="Lundell T."/>
            <person name="Morin E."/>
            <person name="Murat C."/>
            <person name="Sun H."/>
            <person name="Tunlid A."/>
            <person name="Henrissat B."/>
            <person name="Grigoriev I.V."/>
            <person name="Hibbett D.S."/>
            <person name="Martin F."/>
            <person name="Nordberg H.P."/>
            <person name="Cantor M.N."/>
            <person name="Hua S.X."/>
        </authorList>
    </citation>
    <scope>NUCLEOTIDE SEQUENCE [LARGE SCALE GENOMIC DNA]</scope>
    <source>
        <strain evidence="2 3">F 1598</strain>
    </source>
</reference>
<feature type="domain" description="DUF6593" evidence="1">
    <location>
        <begin position="13"/>
        <end position="164"/>
    </location>
</feature>
<dbReference type="InParanoid" id="A0A0C3ERQ2"/>
<organism evidence="2 3">
    <name type="scientific">Piloderma croceum (strain F 1598)</name>
    <dbReference type="NCBI Taxonomy" id="765440"/>
    <lineage>
        <taxon>Eukaryota</taxon>
        <taxon>Fungi</taxon>
        <taxon>Dikarya</taxon>
        <taxon>Basidiomycota</taxon>
        <taxon>Agaricomycotina</taxon>
        <taxon>Agaricomycetes</taxon>
        <taxon>Agaricomycetidae</taxon>
        <taxon>Atheliales</taxon>
        <taxon>Atheliaceae</taxon>
        <taxon>Piloderma</taxon>
    </lineage>
</organism>
<dbReference type="OrthoDB" id="3168860at2759"/>